<dbReference type="FunFam" id="3.40.50.10190:FF:000001">
    <property type="entry name" value="Replication factor C subunit 1"/>
    <property type="match status" value="1"/>
</dbReference>
<evidence type="ECO:0000256" key="2">
    <source>
        <dbReference type="ARBA" id="ARBA00006116"/>
    </source>
</evidence>
<feature type="compositionally biased region" description="Acidic residues" evidence="9">
    <location>
        <begin position="907"/>
        <end position="923"/>
    </location>
</feature>
<evidence type="ECO:0000256" key="7">
    <source>
        <dbReference type="ARBA" id="ARBA00023242"/>
    </source>
</evidence>
<evidence type="ECO:0000256" key="5">
    <source>
        <dbReference type="ARBA" id="ARBA00022741"/>
    </source>
</evidence>
<dbReference type="GO" id="GO:0005634">
    <property type="term" value="C:nucleus"/>
    <property type="evidence" value="ECO:0007669"/>
    <property type="project" value="UniProtKB-SubCell"/>
</dbReference>
<evidence type="ECO:0000256" key="8">
    <source>
        <dbReference type="PIRNR" id="PIRNR036578"/>
    </source>
</evidence>
<keyword evidence="7 8" id="KW-0539">Nucleus</keyword>
<dbReference type="Gene3D" id="3.40.50.10190">
    <property type="entry name" value="BRCT domain"/>
    <property type="match status" value="1"/>
</dbReference>
<evidence type="ECO:0000256" key="1">
    <source>
        <dbReference type="ARBA" id="ARBA00004123"/>
    </source>
</evidence>
<dbReference type="OrthoDB" id="446168at2759"/>
<dbReference type="eggNOG" id="KOG1968">
    <property type="taxonomic scope" value="Eukaryota"/>
</dbReference>
<feature type="region of interest" description="Disordered" evidence="9">
    <location>
        <begin position="1"/>
        <end position="269"/>
    </location>
</feature>
<dbReference type="PANTHER" id="PTHR23389">
    <property type="entry name" value="CHROMOSOME TRANSMISSION FIDELITY FACTOR 18"/>
    <property type="match status" value="1"/>
</dbReference>
<reference evidence="11 12" key="1">
    <citation type="journal article" date="2010" name="Cell">
        <title>The genome of Naegleria gruberi illuminates early eukaryotic versatility.</title>
        <authorList>
            <person name="Fritz-Laylin L.K."/>
            <person name="Prochnik S.E."/>
            <person name="Ginger M.L."/>
            <person name="Dacks J.B."/>
            <person name="Carpenter M.L."/>
            <person name="Field M.C."/>
            <person name="Kuo A."/>
            <person name="Paredez A."/>
            <person name="Chapman J."/>
            <person name="Pham J."/>
            <person name="Shu S."/>
            <person name="Neupane R."/>
            <person name="Cipriano M."/>
            <person name="Mancuso J."/>
            <person name="Tu H."/>
            <person name="Salamov A."/>
            <person name="Lindquist E."/>
            <person name="Shapiro H."/>
            <person name="Lucas S."/>
            <person name="Grigoriev I.V."/>
            <person name="Cande W.Z."/>
            <person name="Fulton C."/>
            <person name="Rokhsar D.S."/>
            <person name="Dawson S.C."/>
        </authorList>
    </citation>
    <scope>NUCLEOTIDE SEQUENCE [LARGE SCALE GENOMIC DNA]</scope>
    <source>
        <strain evidence="11 12">NEG-M</strain>
    </source>
</reference>
<comment type="subcellular location">
    <subcellularLocation>
        <location evidence="1 8">Nucleus</location>
    </subcellularLocation>
</comment>
<dbReference type="CDD" id="cd18140">
    <property type="entry name" value="HLD_clamp_RFC"/>
    <property type="match status" value="1"/>
</dbReference>
<keyword evidence="4 8" id="KW-0235">DNA replication</keyword>
<dbReference type="SUPFAM" id="SSF52540">
    <property type="entry name" value="P-loop containing nucleoside triphosphate hydrolases"/>
    <property type="match status" value="1"/>
</dbReference>
<feature type="domain" description="BRCT" evidence="10">
    <location>
        <begin position="274"/>
        <end position="353"/>
    </location>
</feature>
<dbReference type="Proteomes" id="UP000006671">
    <property type="component" value="Unassembled WGS sequence"/>
</dbReference>
<dbReference type="KEGG" id="ngr:NAEGRDRAFT_66154"/>
<dbReference type="GO" id="GO:0005663">
    <property type="term" value="C:DNA replication factor C complex"/>
    <property type="evidence" value="ECO:0007669"/>
    <property type="project" value="InterPro"/>
</dbReference>
<dbReference type="InterPro" id="IPR003593">
    <property type="entry name" value="AAA+_ATPase"/>
</dbReference>
<dbReference type="GO" id="GO:0003677">
    <property type="term" value="F:DNA binding"/>
    <property type="evidence" value="ECO:0007669"/>
    <property type="project" value="InterPro"/>
</dbReference>
<dbReference type="RefSeq" id="XP_002678510.1">
    <property type="nucleotide sequence ID" value="XM_002678464.1"/>
</dbReference>
<accession>D2VBB2</accession>
<dbReference type="Gene3D" id="1.20.272.10">
    <property type="match status" value="1"/>
</dbReference>
<dbReference type="CDD" id="cd00009">
    <property type="entry name" value="AAA"/>
    <property type="match status" value="1"/>
</dbReference>
<dbReference type="SMART" id="SM00382">
    <property type="entry name" value="AAA"/>
    <property type="match status" value="1"/>
</dbReference>
<dbReference type="Pfam" id="PF08519">
    <property type="entry name" value="RFC1"/>
    <property type="match status" value="1"/>
</dbReference>
<feature type="region of interest" description="Disordered" evidence="9">
    <location>
        <begin position="940"/>
        <end position="994"/>
    </location>
</feature>
<feature type="compositionally biased region" description="Basic and acidic residues" evidence="9">
    <location>
        <begin position="940"/>
        <end position="954"/>
    </location>
</feature>
<feature type="compositionally biased region" description="Basic and acidic residues" evidence="9">
    <location>
        <begin position="243"/>
        <end position="256"/>
    </location>
</feature>
<dbReference type="InterPro" id="IPR013725">
    <property type="entry name" value="DNA_replication_fac_RFC1_C"/>
</dbReference>
<feature type="compositionally biased region" description="Low complexity" evidence="9">
    <location>
        <begin position="17"/>
        <end position="38"/>
    </location>
</feature>
<evidence type="ECO:0000313" key="12">
    <source>
        <dbReference type="Proteomes" id="UP000006671"/>
    </source>
</evidence>
<dbReference type="GO" id="GO:0005524">
    <property type="term" value="F:ATP binding"/>
    <property type="evidence" value="ECO:0007669"/>
    <property type="project" value="UniProtKB-UniRule"/>
</dbReference>
<dbReference type="InterPro" id="IPR036420">
    <property type="entry name" value="BRCT_dom_sf"/>
</dbReference>
<dbReference type="InterPro" id="IPR003959">
    <property type="entry name" value="ATPase_AAA_core"/>
</dbReference>
<name>D2VBB2_NAEGR</name>
<keyword evidence="6 8" id="KW-0067">ATP-binding</keyword>
<evidence type="ECO:0000313" key="11">
    <source>
        <dbReference type="EMBL" id="EFC45766.1"/>
    </source>
</evidence>
<dbReference type="EMBL" id="GG738861">
    <property type="protein sequence ID" value="EFC45766.1"/>
    <property type="molecule type" value="Genomic_DNA"/>
</dbReference>
<dbReference type="AlphaFoldDB" id="D2VBB2"/>
<dbReference type="InterPro" id="IPR047854">
    <property type="entry name" value="RFC_lid"/>
</dbReference>
<keyword evidence="12" id="KW-1185">Reference proteome</keyword>
<dbReference type="FunFam" id="3.40.50.300:FF:000395">
    <property type="entry name" value="Replication factor C subunit 1"/>
    <property type="match status" value="1"/>
</dbReference>
<dbReference type="Pfam" id="PF00533">
    <property type="entry name" value="BRCT"/>
    <property type="match status" value="1"/>
</dbReference>
<protein>
    <recommendedName>
        <fullName evidence="3 8">Replication factor C subunit 1</fullName>
    </recommendedName>
</protein>
<dbReference type="GO" id="GO:0006260">
    <property type="term" value="P:DNA replication"/>
    <property type="evidence" value="ECO:0007669"/>
    <property type="project" value="UniProtKB-KW"/>
</dbReference>
<evidence type="ECO:0000256" key="6">
    <source>
        <dbReference type="ARBA" id="ARBA00022840"/>
    </source>
</evidence>
<proteinExistence type="inferred from homology"/>
<gene>
    <name evidence="11" type="ORF">NAEGRDRAFT_66154</name>
</gene>
<dbReference type="InterPro" id="IPR012178">
    <property type="entry name" value="RFC1"/>
</dbReference>
<dbReference type="PROSITE" id="PS50172">
    <property type="entry name" value="BRCT"/>
    <property type="match status" value="1"/>
</dbReference>
<dbReference type="Pfam" id="PF00004">
    <property type="entry name" value="AAA"/>
    <property type="match status" value="1"/>
</dbReference>
<dbReference type="GeneID" id="8850488"/>
<dbReference type="FunCoup" id="D2VBB2">
    <property type="interactions" value="643"/>
</dbReference>
<evidence type="ECO:0000256" key="9">
    <source>
        <dbReference type="SAM" id="MobiDB-lite"/>
    </source>
</evidence>
<dbReference type="SMART" id="SM00292">
    <property type="entry name" value="BRCT"/>
    <property type="match status" value="1"/>
</dbReference>
<comment type="similarity">
    <text evidence="2 8">Belongs to the activator 1 large subunit family.</text>
</comment>
<dbReference type="Pfam" id="PF25361">
    <property type="entry name" value="AAA_lid_RFC1"/>
    <property type="match status" value="1"/>
</dbReference>
<dbReference type="SUPFAM" id="SSF48019">
    <property type="entry name" value="post-AAA+ oligomerization domain-like"/>
    <property type="match status" value="1"/>
</dbReference>
<dbReference type="OMA" id="LICNERN"/>
<feature type="compositionally biased region" description="Pro residues" evidence="9">
    <location>
        <begin position="370"/>
        <end position="381"/>
    </location>
</feature>
<feature type="compositionally biased region" description="Basic and acidic residues" evidence="9">
    <location>
        <begin position="961"/>
        <end position="988"/>
    </location>
</feature>
<dbReference type="SUPFAM" id="SSF52113">
    <property type="entry name" value="BRCT domain"/>
    <property type="match status" value="1"/>
</dbReference>
<dbReference type="Gene3D" id="3.40.50.300">
    <property type="entry name" value="P-loop containing nucleotide triphosphate hydrolases"/>
    <property type="match status" value="1"/>
</dbReference>
<dbReference type="InterPro" id="IPR027417">
    <property type="entry name" value="P-loop_NTPase"/>
</dbReference>
<dbReference type="InParanoid" id="D2VBB2"/>
<feature type="region of interest" description="Disordered" evidence="9">
    <location>
        <begin position="353"/>
        <end position="388"/>
    </location>
</feature>
<dbReference type="STRING" id="5762.D2VBB2"/>
<sequence length="994" mass="110854">MPPKPAPGTQKITSFFSVKKPTSSSTDKSPKKPSASSSNGNIENPNKRKRESVTLELSDDSDGCASPILTRSQRAEQVKSPSSSTPSKSTTSTTPTKSTPTKSSASKTTTSSTSSSSKSTKSTPTKSTVTLKKQPTSVKDEDWSDDERDFGKDKIVLNKATPTKSPVVAQKNTKIILDDDALSSQDVVSSPSTKKRKTSSPFTKSPRKVKEEEVEEKPKTTPKKEVKKEEKKKKNDDDDEEKPAETKKRNFYDKTQHQNQQKAKNHGCKTVPVGKANCLKDKSFVITGQMESLDRDEMEDLIKQYGGVIRGNVSGRTSFVVVGDGPGESKMKKVREHKTKQLSEDDLLEMIAKSNPSGKDSMDETDDDVSPPPQKFIPPSKPNSVGASTTQVIKSKNADDQLWVEKYKPSTSSQIIGHNKECGLLLNWLKEWHANLDKEIQAASTQTKGRKKAATEWKRAAFLSGPPGIGKSTSAALIAKEAGFTNIVELNASDSRSKKAMKEQIVESCLSNNISNYFQKKGQPKPKDDKQRTIVIMDEVDGMSSGDRGGVVELVQIIKQTRVPVICIANDRSKISLKTLITHCLDLKFSRPSKATITKKLLEVCKKENLSIDNNALEYMVESLNNDIRSVLNNLQLINRYSAKDHIGYLDAKSSDLTKTSSTDGIFDVVKDVLGQNSKKYNERLEDFYFDPMLVPLFVEQNYINIRPPGDDKERIQRISYASDSISMGDIVNSKIRKEMSFGLMNSHAFYSTMYPAYFIRGSFQALRGYDKYYQFPAVLGKGSTTTKNYNALKTIQKTTSLKASADTLEMLDYLPLLSKTLLNPLLGGDKDVQETIEAMDEYQISRDDLEFMCELSTFKGKNSSDQNKDWFSEIDTKTKTALTRQYNKAHKGFNKVSAAAALSKVEDEENPEAEEEDEEEDLKADKFVTKMKNIAKLEAFEKKREKAEKAEKKSTKKTTKKETTKKESTKKESTSKKEVKKETEKKPLVLKKK</sequence>
<dbReference type="VEuPathDB" id="AmoebaDB:NAEGRDRAFT_66154"/>
<dbReference type="InterPro" id="IPR001357">
    <property type="entry name" value="BRCT_dom"/>
</dbReference>
<feature type="compositionally biased region" description="Low complexity" evidence="9">
    <location>
        <begin position="79"/>
        <end position="128"/>
    </location>
</feature>
<feature type="compositionally biased region" description="Basic and acidic residues" evidence="9">
    <location>
        <begin position="208"/>
        <end position="236"/>
    </location>
</feature>
<feature type="region of interest" description="Disordered" evidence="9">
    <location>
        <begin position="903"/>
        <end position="927"/>
    </location>
</feature>
<dbReference type="PANTHER" id="PTHR23389:SF6">
    <property type="entry name" value="REPLICATION FACTOR C SUBUNIT 1"/>
    <property type="match status" value="1"/>
</dbReference>
<dbReference type="GO" id="GO:0016887">
    <property type="term" value="F:ATP hydrolysis activity"/>
    <property type="evidence" value="ECO:0007669"/>
    <property type="project" value="InterPro"/>
</dbReference>
<dbReference type="GO" id="GO:0006281">
    <property type="term" value="P:DNA repair"/>
    <property type="evidence" value="ECO:0007669"/>
    <property type="project" value="InterPro"/>
</dbReference>
<dbReference type="GO" id="GO:0003689">
    <property type="term" value="F:DNA clamp loader activity"/>
    <property type="evidence" value="ECO:0007669"/>
    <property type="project" value="UniProtKB-UniRule"/>
</dbReference>
<keyword evidence="5 8" id="KW-0547">Nucleotide-binding</keyword>
<dbReference type="InterPro" id="IPR008921">
    <property type="entry name" value="DNA_pol3_clamp-load_cplx_C"/>
</dbReference>
<dbReference type="PIRSF" id="PIRSF036578">
    <property type="entry name" value="RFC1"/>
    <property type="match status" value="1"/>
</dbReference>
<organism evidence="12">
    <name type="scientific">Naegleria gruberi</name>
    <name type="common">Amoeba</name>
    <dbReference type="NCBI Taxonomy" id="5762"/>
    <lineage>
        <taxon>Eukaryota</taxon>
        <taxon>Discoba</taxon>
        <taxon>Heterolobosea</taxon>
        <taxon>Tetramitia</taxon>
        <taxon>Eutetramitia</taxon>
        <taxon>Vahlkampfiidae</taxon>
        <taxon>Naegleria</taxon>
    </lineage>
</organism>
<evidence type="ECO:0000259" key="10">
    <source>
        <dbReference type="PROSITE" id="PS50172"/>
    </source>
</evidence>
<dbReference type="Gene3D" id="1.10.8.60">
    <property type="match status" value="1"/>
</dbReference>
<evidence type="ECO:0000256" key="4">
    <source>
        <dbReference type="ARBA" id="ARBA00022705"/>
    </source>
</evidence>
<evidence type="ECO:0000256" key="3">
    <source>
        <dbReference type="ARBA" id="ARBA00020401"/>
    </source>
</evidence>